<dbReference type="NCBIfam" id="NF005822">
    <property type="entry name" value="PRK07708.1"/>
    <property type="match status" value="1"/>
</dbReference>
<dbReference type="GO" id="GO:0004523">
    <property type="term" value="F:RNA-DNA hybrid ribonuclease activity"/>
    <property type="evidence" value="ECO:0007669"/>
    <property type="project" value="UniProtKB-EC"/>
</dbReference>
<organism evidence="2 3">
    <name type="scientific">Peribacillus huizhouensis</name>
    <dbReference type="NCBI Taxonomy" id="1501239"/>
    <lineage>
        <taxon>Bacteria</taxon>
        <taxon>Bacillati</taxon>
        <taxon>Bacillota</taxon>
        <taxon>Bacilli</taxon>
        <taxon>Bacillales</taxon>
        <taxon>Bacillaceae</taxon>
        <taxon>Peribacillus</taxon>
    </lineage>
</organism>
<name>A0ABR6CS17_9BACI</name>
<dbReference type="EC" id="3.1.26.4" evidence="2"/>
<dbReference type="PROSITE" id="PS50879">
    <property type="entry name" value="RNASE_H_1"/>
    <property type="match status" value="1"/>
</dbReference>
<accession>A0ABR6CS17</accession>
<comment type="caution">
    <text evidence="2">The sequence shown here is derived from an EMBL/GenBank/DDBJ whole genome shotgun (WGS) entry which is preliminary data.</text>
</comment>
<protein>
    <submittedName>
        <fullName evidence="2">Ribonuclease HI</fullName>
        <ecNumber evidence="2">3.1.26.4</ecNumber>
    </submittedName>
</protein>
<dbReference type="CDD" id="cd09279">
    <property type="entry name" value="RNase_HI_like"/>
    <property type="match status" value="1"/>
</dbReference>
<keyword evidence="3" id="KW-1185">Reference proteome</keyword>
<proteinExistence type="predicted"/>
<dbReference type="RefSeq" id="WP_182503131.1">
    <property type="nucleotide sequence ID" value="NZ_JACJHX010000009.1"/>
</dbReference>
<dbReference type="PANTHER" id="PTHR46387">
    <property type="entry name" value="POLYNUCLEOTIDYL TRANSFERASE, RIBONUCLEASE H-LIKE SUPERFAMILY PROTEIN"/>
    <property type="match status" value="1"/>
</dbReference>
<dbReference type="PANTHER" id="PTHR46387:SF2">
    <property type="entry name" value="RIBONUCLEASE HI"/>
    <property type="match status" value="1"/>
</dbReference>
<evidence type="ECO:0000259" key="1">
    <source>
        <dbReference type="PROSITE" id="PS50879"/>
    </source>
</evidence>
<dbReference type="Pfam" id="PF13456">
    <property type="entry name" value="RVT_3"/>
    <property type="match status" value="1"/>
</dbReference>
<dbReference type="InterPro" id="IPR002156">
    <property type="entry name" value="RNaseH_domain"/>
</dbReference>
<reference evidence="2 3" key="1">
    <citation type="submission" date="2020-08" db="EMBL/GenBank/DDBJ databases">
        <title>Genomic Encyclopedia of Type Strains, Phase IV (KMG-IV): sequencing the most valuable type-strain genomes for metagenomic binning, comparative biology and taxonomic classification.</title>
        <authorList>
            <person name="Goeker M."/>
        </authorList>
    </citation>
    <scope>NUCLEOTIDE SEQUENCE [LARGE SCALE GENOMIC DNA]</scope>
    <source>
        <strain evidence="2 3">DSM 105481</strain>
    </source>
</reference>
<evidence type="ECO:0000313" key="2">
    <source>
        <dbReference type="EMBL" id="MBA9027744.1"/>
    </source>
</evidence>
<dbReference type="InterPro" id="IPR036397">
    <property type="entry name" value="RNaseH_sf"/>
</dbReference>
<keyword evidence="2" id="KW-0378">Hydrolase</keyword>
<evidence type="ECO:0000313" key="3">
    <source>
        <dbReference type="Proteomes" id="UP000626697"/>
    </source>
</evidence>
<dbReference type="Proteomes" id="UP000626697">
    <property type="component" value="Unassembled WGS sequence"/>
</dbReference>
<feature type="domain" description="RNase H type-1" evidence="1">
    <location>
        <begin position="70"/>
        <end position="207"/>
    </location>
</feature>
<dbReference type="EMBL" id="JACJHX010000009">
    <property type="protein sequence ID" value="MBA9027744.1"/>
    <property type="molecule type" value="Genomic_DNA"/>
</dbReference>
<gene>
    <name evidence="2" type="ORF">HNP81_003035</name>
</gene>
<dbReference type="InterPro" id="IPR012337">
    <property type="entry name" value="RNaseH-like_sf"/>
</dbReference>
<sequence>MKVTMLWQYHSAKKPSAIFTSDWISAEEALIITDDLEKIGRLKEIEFKDEKGTSWSKKELKKLLAEIEYEPQDVTVYFDGGYQKDSKMTGIGVAIYYKQGKKSFRIRMNSLLEELESNNEAEYAAFYEAVNQLEILDVHHQVVTFRGDSQVVLNQLSGEWPCFEKVLNAWGDRIEVKLKKLGITPNYEPIVRKKNSEADHLASQALRGEEIFSQLQVEG</sequence>
<dbReference type="Gene3D" id="3.30.420.10">
    <property type="entry name" value="Ribonuclease H-like superfamily/Ribonuclease H"/>
    <property type="match status" value="1"/>
</dbReference>
<dbReference type="SUPFAM" id="SSF53098">
    <property type="entry name" value="Ribonuclease H-like"/>
    <property type="match status" value="1"/>
</dbReference>